<dbReference type="Pfam" id="PF20142">
    <property type="entry name" value="Scaffold"/>
    <property type="match status" value="1"/>
</dbReference>
<accession>A0A1I0APD5</accession>
<evidence type="ECO:0000256" key="1">
    <source>
        <dbReference type="ARBA" id="ARBA00004752"/>
    </source>
</evidence>
<evidence type="ECO:0000313" key="9">
    <source>
        <dbReference type="EMBL" id="SES95291.1"/>
    </source>
</evidence>
<dbReference type="GO" id="GO:0009252">
    <property type="term" value="P:peptidoglycan biosynthetic process"/>
    <property type="evidence" value="ECO:0007669"/>
    <property type="project" value="UniProtKB-UniPathway"/>
</dbReference>
<dbReference type="InterPro" id="IPR002477">
    <property type="entry name" value="Peptidoglycan-bd-like"/>
</dbReference>
<comment type="similarity">
    <text evidence="2">Belongs to the YkuD family.</text>
</comment>
<dbReference type="AlphaFoldDB" id="A0A1I0APD5"/>
<dbReference type="SUPFAM" id="SSF141523">
    <property type="entry name" value="L,D-transpeptidase catalytic domain-like"/>
    <property type="match status" value="1"/>
</dbReference>
<dbReference type="Gene3D" id="2.40.440.10">
    <property type="entry name" value="L,D-transpeptidase catalytic domain-like"/>
    <property type="match status" value="1"/>
</dbReference>
<dbReference type="CDD" id="cd16913">
    <property type="entry name" value="YkuD_like"/>
    <property type="match status" value="1"/>
</dbReference>
<evidence type="ECO:0000256" key="7">
    <source>
        <dbReference type="PROSITE-ProRule" id="PRU01373"/>
    </source>
</evidence>
<feature type="active site" description="Nucleophile" evidence="7">
    <location>
        <position position="508"/>
    </location>
</feature>
<organism evidence="9 10">
    <name type="scientific">Marinobacter segnicrescens</name>
    <dbReference type="NCBI Taxonomy" id="430453"/>
    <lineage>
        <taxon>Bacteria</taxon>
        <taxon>Pseudomonadati</taxon>
        <taxon>Pseudomonadota</taxon>
        <taxon>Gammaproteobacteria</taxon>
        <taxon>Pseudomonadales</taxon>
        <taxon>Marinobacteraceae</taxon>
        <taxon>Marinobacter</taxon>
    </lineage>
</organism>
<dbReference type="InterPro" id="IPR052905">
    <property type="entry name" value="LD-transpeptidase_YkuD-like"/>
</dbReference>
<evidence type="ECO:0000313" key="10">
    <source>
        <dbReference type="Proteomes" id="UP000198762"/>
    </source>
</evidence>
<reference evidence="10" key="1">
    <citation type="submission" date="2016-10" db="EMBL/GenBank/DDBJ databases">
        <authorList>
            <person name="Varghese N."/>
            <person name="Submissions S."/>
        </authorList>
    </citation>
    <scope>NUCLEOTIDE SEQUENCE [LARGE SCALE GENOMIC DNA]</scope>
    <source>
        <strain evidence="10">CGMCC 1.6489</strain>
    </source>
</reference>
<dbReference type="GO" id="GO:0008360">
    <property type="term" value="P:regulation of cell shape"/>
    <property type="evidence" value="ECO:0007669"/>
    <property type="project" value="UniProtKB-UniRule"/>
</dbReference>
<dbReference type="GO" id="GO:0071555">
    <property type="term" value="P:cell wall organization"/>
    <property type="evidence" value="ECO:0007669"/>
    <property type="project" value="UniProtKB-UniRule"/>
</dbReference>
<dbReference type="PANTHER" id="PTHR41533:SF2">
    <property type="entry name" value="BLR7131 PROTEIN"/>
    <property type="match status" value="1"/>
</dbReference>
<dbReference type="GO" id="GO:0016740">
    <property type="term" value="F:transferase activity"/>
    <property type="evidence" value="ECO:0007669"/>
    <property type="project" value="UniProtKB-KW"/>
</dbReference>
<evidence type="ECO:0000256" key="2">
    <source>
        <dbReference type="ARBA" id="ARBA00005992"/>
    </source>
</evidence>
<proteinExistence type="inferred from homology"/>
<dbReference type="Proteomes" id="UP000198762">
    <property type="component" value="Unassembled WGS sequence"/>
</dbReference>
<dbReference type="InterPro" id="IPR005490">
    <property type="entry name" value="LD_TPept_cat_dom"/>
</dbReference>
<evidence type="ECO:0000256" key="6">
    <source>
        <dbReference type="ARBA" id="ARBA00023316"/>
    </source>
</evidence>
<evidence type="ECO:0000256" key="3">
    <source>
        <dbReference type="ARBA" id="ARBA00022679"/>
    </source>
</evidence>
<dbReference type="Gene3D" id="1.10.101.10">
    <property type="entry name" value="PGBD-like superfamily/PGBD"/>
    <property type="match status" value="1"/>
</dbReference>
<dbReference type="PANTHER" id="PTHR41533">
    <property type="entry name" value="L,D-TRANSPEPTIDASE HI_1667-RELATED"/>
    <property type="match status" value="1"/>
</dbReference>
<feature type="active site" description="Proton donor/acceptor" evidence="7">
    <location>
        <position position="489"/>
    </location>
</feature>
<dbReference type="InterPro" id="IPR038063">
    <property type="entry name" value="Transpep_catalytic_dom"/>
</dbReference>
<evidence type="ECO:0000256" key="4">
    <source>
        <dbReference type="ARBA" id="ARBA00022960"/>
    </source>
</evidence>
<sequence length="589" mass="66433">MLSDLPRLALCDKNPAKYGKRVELYRFHTNSNTVYDLQWSRALYPGARLWPGRPSYRRWCNARRVIQATILLLTALAVEASARNIDGPCMDGARPPEFVSQVVAELDRLEPHTERWLYPVHWQRLVREIGQLRTDGLNPGYYQLPEIALISSRQSDGAYPDNCHAELATLMLAWSVKDLTLGRLDPEELGLVWHQNPQRPDPADFAQKLHQAFHSSRGLSLAYDNARPSLAAYQNLRNAYSGRLDTLAMQRPTIPEGPTLRSGDRNEQVAQLARRLVSQGYLPGGTPWPGGPEADTNSPRLFDDAMADAVAEFQRDHGLVADGLVGKDTRAALNTPPAAWTARVRANLERIRWFSPYLMPDRLLVDIAGARVRLFRDNEEVWQSRSQVGRAERKTPALTSVISHITVNPTWTIPPTIFYEDTLPAIQADPDYLYRNRLTVLDRTGTPLDPDQVDWSRPGNLLLRQNAGPGNALGEVAIRFPNPFSVYLHDTPSQRLFGTPERFYSSGCVRVENALDLTDQLFRDASGTVPRQLTEARRSGETRNVSLPEGVPLVMAYWTAEADDAGRIRFRRDTYEEDGLVIDLLDREQ</sequence>
<dbReference type="Pfam" id="PF03734">
    <property type="entry name" value="YkuD"/>
    <property type="match status" value="1"/>
</dbReference>
<evidence type="ECO:0000256" key="5">
    <source>
        <dbReference type="ARBA" id="ARBA00022984"/>
    </source>
</evidence>
<keyword evidence="4 7" id="KW-0133">Cell shape</keyword>
<keyword evidence="10" id="KW-1185">Reference proteome</keyword>
<evidence type="ECO:0000259" key="8">
    <source>
        <dbReference type="PROSITE" id="PS52029"/>
    </source>
</evidence>
<dbReference type="InterPro" id="IPR036365">
    <property type="entry name" value="PGBD-like_sf"/>
</dbReference>
<dbReference type="GO" id="GO:0004180">
    <property type="term" value="F:carboxypeptidase activity"/>
    <property type="evidence" value="ECO:0007669"/>
    <property type="project" value="UniProtKB-ARBA"/>
</dbReference>
<dbReference type="EMBL" id="FOHZ01000003">
    <property type="protein sequence ID" value="SES95291.1"/>
    <property type="molecule type" value="Genomic_DNA"/>
</dbReference>
<dbReference type="UniPathway" id="UPA00219"/>
<dbReference type="PROSITE" id="PS52029">
    <property type="entry name" value="LD_TPASE"/>
    <property type="match status" value="1"/>
</dbReference>
<dbReference type="STRING" id="430453.SAMN04487962_10324"/>
<gene>
    <name evidence="9" type="ORF">SAMN04487962_10324</name>
</gene>
<dbReference type="InterPro" id="IPR045380">
    <property type="entry name" value="LD_TPept_scaffold_dom"/>
</dbReference>
<dbReference type="OrthoDB" id="9778545at2"/>
<protein>
    <submittedName>
        <fullName evidence="9">Murein L,D-transpeptidase YcbB/YkuD</fullName>
    </submittedName>
</protein>
<keyword evidence="3" id="KW-0808">Transferase</keyword>
<feature type="domain" description="L,D-TPase catalytic" evidence="8">
    <location>
        <begin position="361"/>
        <end position="546"/>
    </location>
</feature>
<dbReference type="Pfam" id="PF01471">
    <property type="entry name" value="PG_binding_1"/>
    <property type="match status" value="1"/>
</dbReference>
<name>A0A1I0APD5_9GAMM</name>
<keyword evidence="6 7" id="KW-0961">Cell wall biogenesis/degradation</keyword>
<dbReference type="InterPro" id="IPR036366">
    <property type="entry name" value="PGBDSf"/>
</dbReference>
<comment type="pathway">
    <text evidence="1 7">Cell wall biogenesis; peptidoglycan biosynthesis.</text>
</comment>
<dbReference type="SUPFAM" id="SSF47090">
    <property type="entry name" value="PGBD-like"/>
    <property type="match status" value="1"/>
</dbReference>
<keyword evidence="5 7" id="KW-0573">Peptidoglycan synthesis</keyword>